<dbReference type="Proteomes" id="UP000265000">
    <property type="component" value="Unplaced"/>
</dbReference>
<dbReference type="AlphaFoldDB" id="A0A3Q2P8L5"/>
<name>A0A3Q2P8L5_FUNHE</name>
<organism evidence="2 3">
    <name type="scientific">Fundulus heteroclitus</name>
    <name type="common">Killifish</name>
    <name type="synonym">Mummichog</name>
    <dbReference type="NCBI Taxonomy" id="8078"/>
    <lineage>
        <taxon>Eukaryota</taxon>
        <taxon>Metazoa</taxon>
        <taxon>Chordata</taxon>
        <taxon>Craniata</taxon>
        <taxon>Vertebrata</taxon>
        <taxon>Euteleostomi</taxon>
        <taxon>Actinopterygii</taxon>
        <taxon>Neopterygii</taxon>
        <taxon>Teleostei</taxon>
        <taxon>Neoteleostei</taxon>
        <taxon>Acanthomorphata</taxon>
        <taxon>Ovalentaria</taxon>
        <taxon>Atherinomorphae</taxon>
        <taxon>Cyprinodontiformes</taxon>
        <taxon>Fundulidae</taxon>
        <taxon>Fundulus</taxon>
    </lineage>
</organism>
<dbReference type="PROSITE" id="PS50003">
    <property type="entry name" value="PH_DOMAIN"/>
    <property type="match status" value="1"/>
</dbReference>
<proteinExistence type="predicted"/>
<dbReference type="STRING" id="8078.ENSFHEP00000008200"/>
<dbReference type="SUPFAM" id="SSF50156">
    <property type="entry name" value="PDZ domain-like"/>
    <property type="match status" value="1"/>
</dbReference>
<dbReference type="SUPFAM" id="SSF50729">
    <property type="entry name" value="PH domain-like"/>
    <property type="match status" value="1"/>
</dbReference>
<dbReference type="Ensembl" id="ENSFHET00000002531.1">
    <property type="protein sequence ID" value="ENSFHEP00000008200.1"/>
    <property type="gene ID" value="ENSFHEG00000009422.1"/>
</dbReference>
<sequence length="283" mass="32720">IAVFYKPITDAEQIRCGYLYKSPPKTALRLEWKRRYFMLFKTIDQNYQLRYFRSAEEKGQALGGIDLTQISLIYGNPQHHQKWIWVQRTFKCSPSCVLYIRAGTRDYFLVGETRLVSCCFSGPLLTLTHVASKPPPTSPYFVVLHSTIYIKNNKLKSIFHFTRIGFCKYLNDRTRIFLIPFIFLSSSTPEERNFMVMQSDLKKHLTLTDVEGKPSVSGWTGQPQSVCLFHKGDQVLAINDLHTSTVEEVNMFISRSLKNEVKVTILRQRGRQPLHLPNSPCSD</sequence>
<dbReference type="InterPro" id="IPR042986">
    <property type="entry name" value="PLEKHS1"/>
</dbReference>
<dbReference type="InterPro" id="IPR036034">
    <property type="entry name" value="PDZ_sf"/>
</dbReference>
<dbReference type="Gene3D" id="2.30.29.30">
    <property type="entry name" value="Pleckstrin-homology domain (PH domain)/Phosphotyrosine-binding domain (PTB)"/>
    <property type="match status" value="1"/>
</dbReference>
<dbReference type="PANTHER" id="PTHR47014:SF1">
    <property type="entry name" value="PLECKSTRIN HOMOLOGY DOMAIN-CONTAINING FAMILY S MEMBER 1"/>
    <property type="match status" value="1"/>
</dbReference>
<accession>A0A3Q2P8L5</accession>
<dbReference type="InterPro" id="IPR011993">
    <property type="entry name" value="PH-like_dom_sf"/>
</dbReference>
<keyword evidence="3" id="KW-1185">Reference proteome</keyword>
<evidence type="ECO:0000259" key="1">
    <source>
        <dbReference type="PROSITE" id="PS50003"/>
    </source>
</evidence>
<evidence type="ECO:0000313" key="2">
    <source>
        <dbReference type="Ensembl" id="ENSFHEP00000008200.1"/>
    </source>
</evidence>
<feature type="domain" description="PH" evidence="1">
    <location>
        <begin position="12"/>
        <end position="228"/>
    </location>
</feature>
<dbReference type="InterPro" id="IPR001849">
    <property type="entry name" value="PH_domain"/>
</dbReference>
<dbReference type="PANTHER" id="PTHR47014">
    <property type="entry name" value="PLECKSTRIN HOMOLOGY DOMAIN-CONTAINING FAMILY S MEMBER 1"/>
    <property type="match status" value="1"/>
</dbReference>
<reference evidence="2" key="1">
    <citation type="submission" date="2025-08" db="UniProtKB">
        <authorList>
            <consortium name="Ensembl"/>
        </authorList>
    </citation>
    <scope>IDENTIFICATION</scope>
</reference>
<protein>
    <recommendedName>
        <fullName evidence="1">PH domain-containing protein</fullName>
    </recommendedName>
</protein>
<evidence type="ECO:0000313" key="3">
    <source>
        <dbReference type="Proteomes" id="UP000265000"/>
    </source>
</evidence>
<reference evidence="2" key="2">
    <citation type="submission" date="2025-09" db="UniProtKB">
        <authorList>
            <consortium name="Ensembl"/>
        </authorList>
    </citation>
    <scope>IDENTIFICATION</scope>
</reference>
<dbReference type="GeneTree" id="ENSGT00390000006729"/>